<accession>A0A164LZN4</accession>
<dbReference type="EMBL" id="LRGB01003123">
    <property type="protein sequence ID" value="KZS04581.1"/>
    <property type="molecule type" value="Genomic_DNA"/>
</dbReference>
<evidence type="ECO:0000256" key="1">
    <source>
        <dbReference type="SAM" id="Phobius"/>
    </source>
</evidence>
<organism evidence="2 3">
    <name type="scientific">Daphnia magna</name>
    <dbReference type="NCBI Taxonomy" id="35525"/>
    <lineage>
        <taxon>Eukaryota</taxon>
        <taxon>Metazoa</taxon>
        <taxon>Ecdysozoa</taxon>
        <taxon>Arthropoda</taxon>
        <taxon>Crustacea</taxon>
        <taxon>Branchiopoda</taxon>
        <taxon>Diplostraca</taxon>
        <taxon>Cladocera</taxon>
        <taxon>Anomopoda</taxon>
        <taxon>Daphniidae</taxon>
        <taxon>Daphnia</taxon>
    </lineage>
</organism>
<comment type="caution">
    <text evidence="2">The sequence shown here is derived from an EMBL/GenBank/DDBJ whole genome shotgun (WGS) entry which is preliminary data.</text>
</comment>
<name>A0A164LZN4_9CRUS</name>
<feature type="transmembrane region" description="Helical" evidence="1">
    <location>
        <begin position="6"/>
        <end position="30"/>
    </location>
</feature>
<feature type="transmembrane region" description="Helical" evidence="1">
    <location>
        <begin position="50"/>
        <end position="69"/>
    </location>
</feature>
<sequence length="70" mass="8491">MHSTFYFILVFFFLLLFSITGIQLVLNFVFVNRACVFTVFVFKNCVIRVIFFYIFSMITFIVSFFVFYFD</sequence>
<keyword evidence="3" id="KW-1185">Reference proteome</keyword>
<dbReference type="AlphaFoldDB" id="A0A164LZN4"/>
<evidence type="ECO:0000313" key="2">
    <source>
        <dbReference type="EMBL" id="KZS04581.1"/>
    </source>
</evidence>
<keyword evidence="1" id="KW-0812">Transmembrane</keyword>
<protein>
    <submittedName>
        <fullName evidence="2">Uncharacterized protein</fullName>
    </submittedName>
</protein>
<dbReference type="Proteomes" id="UP000076858">
    <property type="component" value="Unassembled WGS sequence"/>
</dbReference>
<keyword evidence="1" id="KW-1133">Transmembrane helix</keyword>
<reference evidence="2 3" key="1">
    <citation type="submission" date="2016-03" db="EMBL/GenBank/DDBJ databases">
        <title>EvidentialGene: Evidence-directed Construction of Genes on Genomes.</title>
        <authorList>
            <person name="Gilbert D.G."/>
            <person name="Choi J.-H."/>
            <person name="Mockaitis K."/>
            <person name="Colbourne J."/>
            <person name="Pfrender M."/>
        </authorList>
    </citation>
    <scope>NUCLEOTIDE SEQUENCE [LARGE SCALE GENOMIC DNA]</scope>
    <source>
        <strain evidence="2 3">Xinb3</strain>
        <tissue evidence="2">Complete organism</tissue>
    </source>
</reference>
<keyword evidence="1" id="KW-0472">Membrane</keyword>
<gene>
    <name evidence="2" type="ORF">APZ42_032912</name>
</gene>
<proteinExistence type="predicted"/>
<evidence type="ECO:0000313" key="3">
    <source>
        <dbReference type="Proteomes" id="UP000076858"/>
    </source>
</evidence>